<proteinExistence type="predicted"/>
<dbReference type="InterPro" id="IPR052735">
    <property type="entry name" value="NAD_biosynth-regulator"/>
</dbReference>
<dbReference type="InterPro" id="IPR027417">
    <property type="entry name" value="P-loop_NTPase"/>
</dbReference>
<dbReference type="PANTHER" id="PTHR37512:SF1">
    <property type="entry name" value="NADR_TTD14 AAA DOMAIN-CONTAINING PROTEIN"/>
    <property type="match status" value="1"/>
</dbReference>
<reference evidence="2 3" key="1">
    <citation type="submission" date="2020-02" db="EMBL/GenBank/DDBJ databases">
        <title>Complete genome sequence of Flavobacteriaceae bacterium.</title>
        <authorList>
            <person name="Kim S.-J."/>
            <person name="Kim Y.-S."/>
            <person name="Kim K.-H."/>
        </authorList>
    </citation>
    <scope>NUCLEOTIDE SEQUENCE [LARGE SCALE GENOMIC DNA]</scope>
    <source>
        <strain evidence="2 3">RR4-40</strain>
    </source>
</reference>
<organism evidence="2 3">
    <name type="scientific">Rasiella rasia</name>
    <dbReference type="NCBI Taxonomy" id="2744027"/>
    <lineage>
        <taxon>Bacteria</taxon>
        <taxon>Pseudomonadati</taxon>
        <taxon>Bacteroidota</taxon>
        <taxon>Flavobacteriia</taxon>
        <taxon>Flavobacteriales</taxon>
        <taxon>Flavobacteriaceae</taxon>
        <taxon>Rasiella</taxon>
    </lineage>
</organism>
<evidence type="ECO:0000313" key="3">
    <source>
        <dbReference type="Proteomes" id="UP000505306"/>
    </source>
</evidence>
<keyword evidence="2" id="KW-0547">Nucleotide-binding</keyword>
<name>A0A6G6GLW2_9FLAO</name>
<protein>
    <submittedName>
        <fullName evidence="2">ATP-binding protein</fullName>
    </submittedName>
</protein>
<evidence type="ECO:0000313" key="2">
    <source>
        <dbReference type="EMBL" id="QIE59538.1"/>
    </source>
</evidence>
<dbReference type="AlphaFoldDB" id="A0A6G6GLW2"/>
<evidence type="ECO:0000259" key="1">
    <source>
        <dbReference type="Pfam" id="PF13521"/>
    </source>
</evidence>
<keyword evidence="3" id="KW-1185">Reference proteome</keyword>
<dbReference type="InterPro" id="IPR038727">
    <property type="entry name" value="NadR/Ttd14_AAA_dom"/>
</dbReference>
<sequence>MEKTLKQQVGNCLKIVMFGPESTGKTTLAKQLAAHYKTEWVPEYMRSYLQEKWDNEMETISKDDLLPIAQGQIASENSATKRANGMLFCDTNLLELQVYCEYYYNGWCPREIKEATGNMVYDLYFLTGIDIPWQKDDLRDRPLDRSTIFRSFENSLKARNLPFIVLKGTKEERLHQATAEIHKRFRI</sequence>
<dbReference type="Pfam" id="PF13521">
    <property type="entry name" value="AAA_28"/>
    <property type="match status" value="1"/>
</dbReference>
<gene>
    <name evidence="2" type="ORF">G5B37_08165</name>
</gene>
<accession>A0A6G6GLW2</accession>
<dbReference type="EMBL" id="CP049057">
    <property type="protein sequence ID" value="QIE59538.1"/>
    <property type="molecule type" value="Genomic_DNA"/>
</dbReference>
<dbReference type="RefSeq" id="WP_164679553.1">
    <property type="nucleotide sequence ID" value="NZ_CP049057.1"/>
</dbReference>
<dbReference type="SUPFAM" id="SSF52540">
    <property type="entry name" value="P-loop containing nucleoside triphosphate hydrolases"/>
    <property type="match status" value="1"/>
</dbReference>
<dbReference type="KEGG" id="mgel:G5B37_08165"/>
<keyword evidence="2" id="KW-0067">ATP-binding</keyword>
<dbReference type="Proteomes" id="UP000505306">
    <property type="component" value="Chromosome"/>
</dbReference>
<dbReference type="GO" id="GO:0005524">
    <property type="term" value="F:ATP binding"/>
    <property type="evidence" value="ECO:0007669"/>
    <property type="project" value="UniProtKB-KW"/>
</dbReference>
<dbReference type="PANTHER" id="PTHR37512">
    <property type="entry name" value="TRIFUNCTIONAL NAD BIOSYNTHESIS/REGULATOR PROTEIN NADR"/>
    <property type="match status" value="1"/>
</dbReference>
<dbReference type="Gene3D" id="3.40.50.300">
    <property type="entry name" value="P-loop containing nucleotide triphosphate hydrolases"/>
    <property type="match status" value="1"/>
</dbReference>
<feature type="domain" description="NadR/Ttd14 AAA" evidence="1">
    <location>
        <begin position="14"/>
        <end position="173"/>
    </location>
</feature>